<organism evidence="2 3">
    <name type="scientific">Hydnomerulius pinastri MD-312</name>
    <dbReference type="NCBI Taxonomy" id="994086"/>
    <lineage>
        <taxon>Eukaryota</taxon>
        <taxon>Fungi</taxon>
        <taxon>Dikarya</taxon>
        <taxon>Basidiomycota</taxon>
        <taxon>Agaricomycotina</taxon>
        <taxon>Agaricomycetes</taxon>
        <taxon>Agaricomycetidae</taxon>
        <taxon>Boletales</taxon>
        <taxon>Boletales incertae sedis</taxon>
        <taxon>Leucogyrophana</taxon>
    </lineage>
</organism>
<name>A0A0C9W7G7_9AGAM</name>
<evidence type="ECO:0000313" key="2">
    <source>
        <dbReference type="EMBL" id="KIJ58392.1"/>
    </source>
</evidence>
<feature type="compositionally biased region" description="Pro residues" evidence="1">
    <location>
        <begin position="137"/>
        <end position="149"/>
    </location>
</feature>
<gene>
    <name evidence="2" type="ORF">HYDPIDRAFT_34227</name>
</gene>
<feature type="compositionally biased region" description="Low complexity" evidence="1">
    <location>
        <begin position="18"/>
        <end position="53"/>
    </location>
</feature>
<evidence type="ECO:0000256" key="1">
    <source>
        <dbReference type="SAM" id="MobiDB-lite"/>
    </source>
</evidence>
<proteinExistence type="predicted"/>
<keyword evidence="3" id="KW-1185">Reference proteome</keyword>
<evidence type="ECO:0000313" key="3">
    <source>
        <dbReference type="Proteomes" id="UP000053820"/>
    </source>
</evidence>
<feature type="compositionally biased region" description="Low complexity" evidence="1">
    <location>
        <begin position="150"/>
        <end position="163"/>
    </location>
</feature>
<dbReference type="Proteomes" id="UP000053820">
    <property type="component" value="Unassembled WGS sequence"/>
</dbReference>
<protein>
    <submittedName>
        <fullName evidence="2">Uncharacterized protein</fullName>
    </submittedName>
</protein>
<dbReference type="HOGENOM" id="CLU_1094419_0_0_1"/>
<reference evidence="2 3" key="1">
    <citation type="submission" date="2014-04" db="EMBL/GenBank/DDBJ databases">
        <title>Evolutionary Origins and Diversification of the Mycorrhizal Mutualists.</title>
        <authorList>
            <consortium name="DOE Joint Genome Institute"/>
            <consortium name="Mycorrhizal Genomics Consortium"/>
            <person name="Kohler A."/>
            <person name="Kuo A."/>
            <person name="Nagy L.G."/>
            <person name="Floudas D."/>
            <person name="Copeland A."/>
            <person name="Barry K.W."/>
            <person name="Cichocki N."/>
            <person name="Veneault-Fourrey C."/>
            <person name="LaButti K."/>
            <person name="Lindquist E.A."/>
            <person name="Lipzen A."/>
            <person name="Lundell T."/>
            <person name="Morin E."/>
            <person name="Murat C."/>
            <person name="Riley R."/>
            <person name="Ohm R."/>
            <person name="Sun H."/>
            <person name="Tunlid A."/>
            <person name="Henrissat B."/>
            <person name="Grigoriev I.V."/>
            <person name="Hibbett D.S."/>
            <person name="Martin F."/>
        </authorList>
    </citation>
    <scope>NUCLEOTIDE SEQUENCE [LARGE SCALE GENOMIC DNA]</scope>
    <source>
        <strain evidence="2 3">MD-312</strain>
    </source>
</reference>
<dbReference type="OrthoDB" id="74314at2759"/>
<dbReference type="EMBL" id="KN839945">
    <property type="protein sequence ID" value="KIJ58392.1"/>
    <property type="molecule type" value="Genomic_DNA"/>
</dbReference>
<dbReference type="AlphaFoldDB" id="A0A0C9W7G7"/>
<accession>A0A0C9W7G7</accession>
<sequence>MSPTKSALTLLPQLPLSSSLPTSASTPSVTPSTSTTPSATTTSTSTTNPRAPSHSLLSTRDPLSLPIMTSDFRCFVAQVGDVFWLQDRVEEVMLWKKGWKRTTAWLAVYGSIIYLVGAFSDAHDAILPLFPLLTPPPTSQPPAPPPPSPTRSHFTSASLSTSTFPPPSPSPHAVHRLGSGARVHEPLLARASSGAGTRHTGPLFIMVRIPSSKPPKPPTRRRENTVILPHAAFDPRFNAYYSEQTACAQSAGVG</sequence>
<feature type="region of interest" description="Disordered" evidence="1">
    <location>
        <begin position="18"/>
        <end position="58"/>
    </location>
</feature>
<feature type="region of interest" description="Disordered" evidence="1">
    <location>
        <begin position="137"/>
        <end position="176"/>
    </location>
</feature>